<dbReference type="AlphaFoldDB" id="A0A7D6CCR6"/>
<evidence type="ECO:0000259" key="4">
    <source>
        <dbReference type="Pfam" id="PF09394"/>
    </source>
</evidence>
<feature type="domain" description="Proteinase inhibitor I42 chagasin" evidence="4">
    <location>
        <begin position="18"/>
        <end position="100"/>
    </location>
</feature>
<dbReference type="InterPro" id="IPR018990">
    <property type="entry name" value="Prot_inh_I42_chagasin"/>
</dbReference>
<accession>A0A7D6CCR6</accession>
<dbReference type="InterPro" id="IPR036331">
    <property type="entry name" value="Chagasin-like_sf"/>
</dbReference>
<keyword evidence="2" id="KW-0789">Thiol protease inhibitor</keyword>
<organism evidence="5">
    <name type="scientific">Micromonospora carbonacea</name>
    <dbReference type="NCBI Taxonomy" id="47853"/>
    <lineage>
        <taxon>Bacteria</taxon>
        <taxon>Bacillati</taxon>
        <taxon>Actinomycetota</taxon>
        <taxon>Actinomycetes</taxon>
        <taxon>Micromonosporales</taxon>
        <taxon>Micromonosporaceae</taxon>
        <taxon>Micromonospora</taxon>
    </lineage>
</organism>
<dbReference type="Pfam" id="PF09394">
    <property type="entry name" value="Inhibitor_I42"/>
    <property type="match status" value="1"/>
</dbReference>
<dbReference type="GO" id="GO:0004869">
    <property type="term" value="F:cysteine-type endopeptidase inhibitor activity"/>
    <property type="evidence" value="ECO:0007669"/>
    <property type="project" value="UniProtKB-KW"/>
</dbReference>
<reference evidence="5" key="1">
    <citation type="submission" date="2020-08" db="EMBL/GenBank/DDBJ databases">
        <title>A bifunctional nitrone conjugated secondary metabolite targeting the ribosome.</title>
        <authorList>
            <person name="Limbrick E.M."/>
            <person name="Graf M."/>
            <person name="Derewacz D.K."/>
            <person name="Nguyen F."/>
            <person name="Spraggins J.M."/>
            <person name="Wieland M."/>
            <person name="Ynigez-Gutierrez A.E."/>
            <person name="Reisman B.J."/>
            <person name="Zinshteyn B."/>
            <person name="McCulloch K."/>
            <person name="Iverson T.M."/>
            <person name="Green R."/>
            <person name="Wilson D.N."/>
            <person name="Bachmann B.O."/>
        </authorList>
    </citation>
    <scope>NUCLEOTIDE SEQUENCE</scope>
    <source>
        <strain evidence="5">Africana</strain>
    </source>
</reference>
<sequence length="104" mass="11083">MADYVIEHAAAEVELETKPGETVLVVLEENATTGFRWAVAVAEGPVETVSSEYSPSAPGRPGAGGSREICLRTTRSGAAHVRLELARSWSGEIVDTMQITLRVS</sequence>
<proteinExistence type="predicted"/>
<evidence type="ECO:0000256" key="1">
    <source>
        <dbReference type="ARBA" id="ARBA00022690"/>
    </source>
</evidence>
<evidence type="ECO:0000256" key="2">
    <source>
        <dbReference type="ARBA" id="ARBA00022704"/>
    </source>
</evidence>
<feature type="region of interest" description="Disordered" evidence="3">
    <location>
        <begin position="48"/>
        <end position="67"/>
    </location>
</feature>
<dbReference type="Gene3D" id="2.60.40.2020">
    <property type="match status" value="1"/>
</dbReference>
<gene>
    <name evidence="5" type="ORF">HZU44_27580</name>
</gene>
<name>A0A7D6CCR6_9ACTN</name>
<dbReference type="SUPFAM" id="SSF141066">
    <property type="entry name" value="ICP-like"/>
    <property type="match status" value="1"/>
</dbReference>
<evidence type="ECO:0000256" key="3">
    <source>
        <dbReference type="SAM" id="MobiDB-lite"/>
    </source>
</evidence>
<dbReference type="EMBL" id="CP058905">
    <property type="protein sequence ID" value="QLJ98403.1"/>
    <property type="molecule type" value="Genomic_DNA"/>
</dbReference>
<keyword evidence="1" id="KW-0646">Protease inhibitor</keyword>
<evidence type="ECO:0000313" key="5">
    <source>
        <dbReference type="EMBL" id="QLJ98403.1"/>
    </source>
</evidence>
<protein>
    <submittedName>
        <fullName evidence="5">Protease inhibitor I42 family protein</fullName>
    </submittedName>
</protein>